<dbReference type="EMBL" id="SISG01000001">
    <property type="protein sequence ID" value="TBN57729.1"/>
    <property type="molecule type" value="Genomic_DNA"/>
</dbReference>
<proteinExistence type="predicted"/>
<feature type="transmembrane region" description="Helical" evidence="1">
    <location>
        <begin position="48"/>
        <end position="70"/>
    </location>
</feature>
<dbReference type="Proteomes" id="UP000294194">
    <property type="component" value="Unassembled WGS sequence"/>
</dbReference>
<name>A0A4V2JF16_9MICO</name>
<reference evidence="3" key="1">
    <citation type="submission" date="2019-02" db="EMBL/GenBank/DDBJ databases">
        <title>Glaciihabitans arcticus sp. nov., a psychrotolerant bacterium isolated from polar soil.</title>
        <authorList>
            <person name="Dahal R.H."/>
        </authorList>
    </citation>
    <scope>NUCLEOTIDE SEQUENCE [LARGE SCALE GENOMIC DNA]</scope>
    <source>
        <strain evidence="3">RP-3-7</strain>
    </source>
</reference>
<feature type="transmembrane region" description="Helical" evidence="1">
    <location>
        <begin position="131"/>
        <end position="151"/>
    </location>
</feature>
<keyword evidence="1" id="KW-0472">Membrane</keyword>
<protein>
    <submittedName>
        <fullName evidence="2">Uncharacterized protein</fullName>
    </submittedName>
</protein>
<feature type="transmembrane region" description="Helical" evidence="1">
    <location>
        <begin position="172"/>
        <end position="193"/>
    </location>
</feature>
<dbReference type="AlphaFoldDB" id="A0A4V2JF16"/>
<comment type="caution">
    <text evidence="2">The sequence shown here is derived from an EMBL/GenBank/DDBJ whole genome shotgun (WGS) entry which is preliminary data.</text>
</comment>
<evidence type="ECO:0000256" key="1">
    <source>
        <dbReference type="SAM" id="Phobius"/>
    </source>
</evidence>
<evidence type="ECO:0000313" key="2">
    <source>
        <dbReference type="EMBL" id="TBN57729.1"/>
    </source>
</evidence>
<organism evidence="2 3">
    <name type="scientific">Glaciihabitans arcticus</name>
    <dbReference type="NCBI Taxonomy" id="2668039"/>
    <lineage>
        <taxon>Bacteria</taxon>
        <taxon>Bacillati</taxon>
        <taxon>Actinomycetota</taxon>
        <taxon>Actinomycetes</taxon>
        <taxon>Micrococcales</taxon>
        <taxon>Microbacteriaceae</taxon>
        <taxon>Glaciihabitans</taxon>
    </lineage>
</organism>
<gene>
    <name evidence="2" type="ORF">EYE40_10205</name>
</gene>
<keyword evidence="3" id="KW-1185">Reference proteome</keyword>
<keyword evidence="1" id="KW-1133">Transmembrane helix</keyword>
<dbReference type="RefSeq" id="WP_130981840.1">
    <property type="nucleotide sequence ID" value="NZ_SISG01000001.1"/>
</dbReference>
<sequence>MSRGAPSRRAVVGTVLMLLAYVGVGIATTAHRYVIFQTLLGGTTDHALVYRLVFLAETATLVVFAGALVLHLFARRWWSTVLLMLAVAGMVVAVFLNRPPRRGSNRAHNEFVEQLGVILGDNALASTVFDASVHATFVVVVAALVTTAWAFGLRFYREWNIAPGSGAMERAVFRATPFVMWLYPFCLIAVLVFNANVGAEVSLR</sequence>
<keyword evidence="1" id="KW-0812">Transmembrane</keyword>
<feature type="transmembrane region" description="Helical" evidence="1">
    <location>
        <begin position="77"/>
        <end position="96"/>
    </location>
</feature>
<accession>A0A4V2JF16</accession>
<evidence type="ECO:0000313" key="3">
    <source>
        <dbReference type="Proteomes" id="UP000294194"/>
    </source>
</evidence>